<organism evidence="15 16">
    <name type="scientific">Stutzerimonas stutzeri (strain A1501)</name>
    <name type="common">Pseudomonas stutzeri</name>
    <dbReference type="NCBI Taxonomy" id="379731"/>
    <lineage>
        <taxon>Bacteria</taxon>
        <taxon>Pseudomonadati</taxon>
        <taxon>Pseudomonadota</taxon>
        <taxon>Gammaproteobacteria</taxon>
        <taxon>Pseudomonadales</taxon>
        <taxon>Pseudomonadaceae</taxon>
        <taxon>Stutzerimonas</taxon>
    </lineage>
</organism>
<keyword evidence="10" id="KW-0812">Transmembrane</keyword>
<keyword evidence="4" id="KW-0813">Transport</keyword>
<evidence type="ECO:0000259" key="14">
    <source>
        <dbReference type="Pfam" id="PF25967"/>
    </source>
</evidence>
<dbReference type="Pfam" id="PF25967">
    <property type="entry name" value="RND-MFP_C"/>
    <property type="match status" value="1"/>
</dbReference>
<dbReference type="Gene3D" id="2.40.30.170">
    <property type="match status" value="1"/>
</dbReference>
<accession>A4VLI9</accession>
<dbReference type="Gene3D" id="1.10.287.470">
    <property type="entry name" value="Helix hairpin bin"/>
    <property type="match status" value="1"/>
</dbReference>
<evidence type="ECO:0000259" key="12">
    <source>
        <dbReference type="Pfam" id="PF25917"/>
    </source>
</evidence>
<dbReference type="Gene3D" id="2.40.420.20">
    <property type="match status" value="1"/>
</dbReference>
<evidence type="ECO:0000256" key="2">
    <source>
        <dbReference type="ARBA" id="ARBA00004635"/>
    </source>
</evidence>
<name>A4VLI9_STUS1</name>
<dbReference type="InterPro" id="IPR058627">
    <property type="entry name" value="MdtA-like_C"/>
</dbReference>
<feature type="domain" description="Multidrug resistance protein MdtA-like C-terminal permuted SH3" evidence="14">
    <location>
        <begin position="336"/>
        <end position="397"/>
    </location>
</feature>
<keyword evidence="8 10" id="KW-0472">Membrane</keyword>
<dbReference type="InterPro" id="IPR006143">
    <property type="entry name" value="RND_pump_MFP"/>
</dbReference>
<keyword evidence="6" id="KW-0997">Cell inner membrane</keyword>
<dbReference type="eggNOG" id="COG0845">
    <property type="taxonomic scope" value="Bacteria"/>
</dbReference>
<dbReference type="Pfam" id="PF25917">
    <property type="entry name" value="BSH_RND"/>
    <property type="match status" value="1"/>
</dbReference>
<evidence type="ECO:0000256" key="8">
    <source>
        <dbReference type="ARBA" id="ARBA00023136"/>
    </source>
</evidence>
<dbReference type="EMBL" id="CP000304">
    <property type="protein sequence ID" value="ABP79840.1"/>
    <property type="molecule type" value="Genomic_DNA"/>
</dbReference>
<sequence length="433" mass="47751">MRAVRDCLWFTLLFKRTPFMSETHPITARSSLRWALLILVVIAIAALLWWLWPAPNKEAPQRPGGRPGFGAFGGAVPVRVAKVEQGEFEVFNKALGSVTPLNTVNLRSRVAGELVELRFEEGQRVKKGDLLAVIDPRPYKVALQQAEGTLQQNRAQLKNAQVDFERYRGLYADDSIAKQTLDTQEALVSQYQGTLAANQAAVNEARLNLEFTQIRAPIDGRVGLRQLDVGNLVAANDTTPLVVITQTQPMSISFTLPEGDLLPVLTRYRQGEKLVVQIWDRGEKVMFGEGVLESIDNQIDATTGTLRLKARFDNEQELLIPNQFVNVRLRVETLRDAVLIPTAALQFGSRGTFAYVVGEDSKVQLRLLKAGPSNGETTVVLEGLEVGERVVMEGTDRLRDGAEVEVVGSRRMAEEAAENPVLGGGEAAEREAQ</sequence>
<dbReference type="FunFam" id="2.40.420.20:FF:000001">
    <property type="entry name" value="Efflux RND transporter periplasmic adaptor subunit"/>
    <property type="match status" value="1"/>
</dbReference>
<proteinExistence type="inferred from homology"/>
<dbReference type="InterPro" id="IPR058625">
    <property type="entry name" value="MdtA-like_BSH"/>
</dbReference>
<comment type="subcellular location">
    <subcellularLocation>
        <location evidence="1">Cell inner membrane</location>
    </subcellularLocation>
    <subcellularLocation>
        <location evidence="2">Membrane</location>
        <topology evidence="2">Lipid-anchor</topology>
    </subcellularLocation>
</comment>
<evidence type="ECO:0000259" key="11">
    <source>
        <dbReference type="Pfam" id="PF25876"/>
    </source>
</evidence>
<keyword evidence="5" id="KW-1003">Cell membrane</keyword>
<evidence type="ECO:0000256" key="6">
    <source>
        <dbReference type="ARBA" id="ARBA00022519"/>
    </source>
</evidence>
<dbReference type="HOGENOM" id="CLU_018816_2_0_6"/>
<dbReference type="PANTHER" id="PTHR30469">
    <property type="entry name" value="MULTIDRUG RESISTANCE PROTEIN MDTA"/>
    <property type="match status" value="1"/>
</dbReference>
<dbReference type="AlphaFoldDB" id="A4VLI9"/>
<dbReference type="KEGG" id="psa:PST_2177"/>
<evidence type="ECO:0000256" key="5">
    <source>
        <dbReference type="ARBA" id="ARBA00022475"/>
    </source>
</evidence>
<dbReference type="GO" id="GO:1990281">
    <property type="term" value="C:efflux pump complex"/>
    <property type="evidence" value="ECO:0007669"/>
    <property type="project" value="TreeGrafter"/>
</dbReference>
<feature type="domain" description="Multidrug resistance protein MdtA-like barrel-sandwich hybrid" evidence="12">
    <location>
        <begin position="102"/>
        <end position="245"/>
    </location>
</feature>
<feature type="domain" description="Multidrug resistance protein MdtA-like beta-barrel" evidence="13">
    <location>
        <begin position="249"/>
        <end position="332"/>
    </location>
</feature>
<keyword evidence="10" id="KW-1133">Transmembrane helix</keyword>
<dbReference type="Proteomes" id="UP000000233">
    <property type="component" value="Chromosome"/>
</dbReference>
<dbReference type="Pfam" id="PF25944">
    <property type="entry name" value="Beta-barrel_RND"/>
    <property type="match status" value="1"/>
</dbReference>
<dbReference type="SUPFAM" id="SSF111369">
    <property type="entry name" value="HlyD-like secretion proteins"/>
    <property type="match status" value="1"/>
</dbReference>
<reference evidence="15 16" key="1">
    <citation type="journal article" date="2008" name="Proc. Natl. Acad. Sci. U.S.A.">
        <title>Nitrogen fixation island and rhizosphere competence traits in the genome of root-associated Pseudomonas stutzeri A1501.</title>
        <authorList>
            <person name="Yan Y."/>
            <person name="Yang J."/>
            <person name="Dou Y."/>
            <person name="Chen M."/>
            <person name="Ping S."/>
            <person name="Peng J."/>
            <person name="Lu W."/>
            <person name="Zhang W."/>
            <person name="Yao Z."/>
            <person name="Li H."/>
            <person name="Liu W."/>
            <person name="He S."/>
            <person name="Geng L."/>
            <person name="Zhang X."/>
            <person name="Yang F."/>
            <person name="Yu H."/>
            <person name="Zhan Y."/>
            <person name="Li D."/>
            <person name="Lin Z."/>
            <person name="Wang Y."/>
            <person name="Elmerich C."/>
            <person name="Lin M."/>
            <person name="Jin Q."/>
        </authorList>
    </citation>
    <scope>NUCLEOTIDE SEQUENCE [LARGE SCALE GENOMIC DNA]</scope>
    <source>
        <strain evidence="15 16">A1501</strain>
    </source>
</reference>
<dbReference type="Gene3D" id="2.40.50.100">
    <property type="match status" value="1"/>
</dbReference>
<evidence type="ECO:0000256" key="1">
    <source>
        <dbReference type="ARBA" id="ARBA00004533"/>
    </source>
</evidence>
<evidence type="ECO:0000256" key="3">
    <source>
        <dbReference type="ARBA" id="ARBA00009477"/>
    </source>
</evidence>
<dbReference type="NCBIfam" id="NF008589">
    <property type="entry name" value="PRK11556.1"/>
    <property type="match status" value="1"/>
</dbReference>
<dbReference type="InterPro" id="IPR058624">
    <property type="entry name" value="MdtA-like_HH"/>
</dbReference>
<dbReference type="NCBIfam" id="TIGR01730">
    <property type="entry name" value="RND_mfp"/>
    <property type="match status" value="1"/>
</dbReference>
<evidence type="ECO:0000256" key="4">
    <source>
        <dbReference type="ARBA" id="ARBA00022448"/>
    </source>
</evidence>
<gene>
    <name evidence="15" type="ordered locus">PST_2177</name>
</gene>
<feature type="region of interest" description="Disordered" evidence="9">
    <location>
        <begin position="410"/>
        <end position="433"/>
    </location>
</feature>
<evidence type="ECO:0000313" key="15">
    <source>
        <dbReference type="EMBL" id="ABP79840.1"/>
    </source>
</evidence>
<keyword evidence="7" id="KW-0175">Coiled coil</keyword>
<feature type="transmembrane region" description="Helical" evidence="10">
    <location>
        <begin position="34"/>
        <end position="52"/>
    </location>
</feature>
<evidence type="ECO:0000256" key="7">
    <source>
        <dbReference type="ARBA" id="ARBA00023054"/>
    </source>
</evidence>
<protein>
    <submittedName>
        <fullName evidence="15">HlyD family secretion protein</fullName>
    </submittedName>
</protein>
<dbReference type="Pfam" id="PF25876">
    <property type="entry name" value="HH_MFP_RND"/>
    <property type="match status" value="1"/>
</dbReference>
<evidence type="ECO:0000256" key="10">
    <source>
        <dbReference type="SAM" id="Phobius"/>
    </source>
</evidence>
<comment type="similarity">
    <text evidence="3">Belongs to the membrane fusion protein (MFP) (TC 8.A.1) family.</text>
</comment>
<evidence type="ECO:0000259" key="13">
    <source>
        <dbReference type="Pfam" id="PF25944"/>
    </source>
</evidence>
<evidence type="ECO:0000313" key="16">
    <source>
        <dbReference type="Proteomes" id="UP000000233"/>
    </source>
</evidence>
<dbReference type="GO" id="GO:0015562">
    <property type="term" value="F:efflux transmembrane transporter activity"/>
    <property type="evidence" value="ECO:0007669"/>
    <property type="project" value="TreeGrafter"/>
</dbReference>
<dbReference type="PANTHER" id="PTHR30469:SF12">
    <property type="entry name" value="MULTIDRUG RESISTANCE PROTEIN MDTA"/>
    <property type="match status" value="1"/>
</dbReference>
<dbReference type="GO" id="GO:0005886">
    <property type="term" value="C:plasma membrane"/>
    <property type="evidence" value="ECO:0007669"/>
    <property type="project" value="UniProtKB-SubCell"/>
</dbReference>
<feature type="domain" description="Multidrug resistance protein MdtA-like alpha-helical hairpin" evidence="11">
    <location>
        <begin position="143"/>
        <end position="212"/>
    </location>
</feature>
<dbReference type="InterPro" id="IPR058626">
    <property type="entry name" value="MdtA-like_b-barrel"/>
</dbReference>
<evidence type="ECO:0000256" key="9">
    <source>
        <dbReference type="SAM" id="MobiDB-lite"/>
    </source>
</evidence>
<keyword evidence="16" id="KW-1185">Reference proteome</keyword>